<dbReference type="Proteomes" id="UP000735302">
    <property type="component" value="Unassembled WGS sequence"/>
</dbReference>
<dbReference type="AlphaFoldDB" id="A0AAV3Y365"/>
<evidence type="ECO:0000256" key="1">
    <source>
        <dbReference type="SAM" id="MobiDB-lite"/>
    </source>
</evidence>
<accession>A0AAV3Y365</accession>
<reference evidence="2 3" key="1">
    <citation type="journal article" date="2021" name="Elife">
        <title>Chloroplast acquisition without the gene transfer in kleptoplastic sea slugs, Plakobranchus ocellatus.</title>
        <authorList>
            <person name="Maeda T."/>
            <person name="Takahashi S."/>
            <person name="Yoshida T."/>
            <person name="Shimamura S."/>
            <person name="Takaki Y."/>
            <person name="Nagai Y."/>
            <person name="Toyoda A."/>
            <person name="Suzuki Y."/>
            <person name="Arimoto A."/>
            <person name="Ishii H."/>
            <person name="Satoh N."/>
            <person name="Nishiyama T."/>
            <person name="Hasebe M."/>
            <person name="Maruyama T."/>
            <person name="Minagawa J."/>
            <person name="Obokata J."/>
            <person name="Shigenobu S."/>
        </authorList>
    </citation>
    <scope>NUCLEOTIDE SEQUENCE [LARGE SCALE GENOMIC DNA]</scope>
</reference>
<protein>
    <submittedName>
        <fullName evidence="2">Uncharacterized protein</fullName>
    </submittedName>
</protein>
<evidence type="ECO:0000313" key="3">
    <source>
        <dbReference type="Proteomes" id="UP000735302"/>
    </source>
</evidence>
<evidence type="ECO:0000313" key="2">
    <source>
        <dbReference type="EMBL" id="GFN77264.1"/>
    </source>
</evidence>
<proteinExistence type="predicted"/>
<keyword evidence="3" id="KW-1185">Reference proteome</keyword>
<gene>
    <name evidence="2" type="ORF">PoB_000377000</name>
</gene>
<comment type="caution">
    <text evidence="2">The sequence shown here is derived from an EMBL/GenBank/DDBJ whole genome shotgun (WGS) entry which is preliminary data.</text>
</comment>
<dbReference type="EMBL" id="BLXT01000468">
    <property type="protein sequence ID" value="GFN77264.1"/>
    <property type="molecule type" value="Genomic_DNA"/>
</dbReference>
<feature type="compositionally biased region" description="Polar residues" evidence="1">
    <location>
        <begin position="102"/>
        <end position="112"/>
    </location>
</feature>
<sequence>MITPNSFKLKKNVSLDIKDNTKLNSQLLYLSRSCLNSSSAERLPNKATVRGGDTPTTLAGCKSVCHKSDDNSRAELLVALSSCTTGVPASCEDDGCQHPAGSPSSSCRTSVPQRDHRRPHLSMSVPHP</sequence>
<name>A0AAV3Y365_9GAST</name>
<organism evidence="2 3">
    <name type="scientific">Plakobranchus ocellatus</name>
    <dbReference type="NCBI Taxonomy" id="259542"/>
    <lineage>
        <taxon>Eukaryota</taxon>
        <taxon>Metazoa</taxon>
        <taxon>Spiralia</taxon>
        <taxon>Lophotrochozoa</taxon>
        <taxon>Mollusca</taxon>
        <taxon>Gastropoda</taxon>
        <taxon>Heterobranchia</taxon>
        <taxon>Euthyneura</taxon>
        <taxon>Panpulmonata</taxon>
        <taxon>Sacoglossa</taxon>
        <taxon>Placobranchoidea</taxon>
        <taxon>Plakobranchidae</taxon>
        <taxon>Plakobranchus</taxon>
    </lineage>
</organism>
<feature type="region of interest" description="Disordered" evidence="1">
    <location>
        <begin position="92"/>
        <end position="128"/>
    </location>
</feature>